<evidence type="ECO:0000256" key="1">
    <source>
        <dbReference type="ARBA" id="ARBA00004251"/>
    </source>
</evidence>
<dbReference type="GO" id="GO:0009742">
    <property type="term" value="P:brassinosteroid mediated signaling pathway"/>
    <property type="evidence" value="ECO:0007669"/>
    <property type="project" value="UniProtKB-KW"/>
</dbReference>
<dbReference type="SUPFAM" id="SSF56112">
    <property type="entry name" value="Protein kinase-like (PK-like)"/>
    <property type="match status" value="1"/>
</dbReference>
<keyword evidence="28" id="KW-1185">Reference proteome</keyword>
<comment type="similarity">
    <text evidence="2">Belongs to the protein kinase superfamily. Ser/Thr protein kinase family.</text>
</comment>
<dbReference type="InterPro" id="IPR011009">
    <property type="entry name" value="Kinase-like_dom_sf"/>
</dbReference>
<keyword evidence="13 22" id="KW-0547">Nucleotide-binding</keyword>
<gene>
    <name evidence="27" type="ORF">SI8410_06007848</name>
</gene>
<dbReference type="SMART" id="SM00220">
    <property type="entry name" value="S_TKc"/>
    <property type="match status" value="1"/>
</dbReference>
<sequence>MASPSSLLAFFFLLLLLSSSSSAASASPGDAELLLRFKRSLLNPGRVLRTWLPAGDPCRSFAGVSCAASRVSGIRLDGIPLDADFSSVASSLLSLEHLQSLSLKRAGLVGTLTPPPLGSRCGGRLVELDLAGNDLRGSVTGIPAFSSSCSSLLHLNLSGNSLGFSPSGDVAGERLRLHVLDLSFNRLFSGAALEWFLLSSGGDLRELHLSNSGITGVVPVAGNNCSNLRLLDLSFNSLTGIAPAAFAACENLAFLNISDNDLAGEFVEDFLGPCRSLLAVDLSWNNLSGILPAGISACSALQSLNLANNNFSGELPLNKLTAAVSGLRRIQLSFNRFSGALPETLSELSSSLELLDLSSNSLSGKIPAGLCRGANGHSLRELYLQDNQFAGGIPPSISNCSMLVSLDLSFNYITGGIPSSIGSLPRLRELIMWQNLVEGDIPGDLGRLLALEKLILDNNGLTGAIPSELRNCTNLNWISLSGNRFGGRIPPWLGELSNLVILNVGNNSFSGPIPPELGDCKSLIWLDLNSNLLNGTIPPALAKQSGKIAVGLVSGKRYVYLKNDGSSECHGAGSLLEFAGIRPEQLSRLPTRRTCNFTRIYMGSTQYTFNHNGSVLFLDLSYNQLEGQIPPELGDMYYLEVLNLAHNALSGSIPPELGKLRNAGSLDLSHNLLEGAIPVSFSGLSMLSEIDLSNNRLNGSIPNVGQLATFSAGRYANNSGLCGLPLPPCSGDDSRRTAVNGERHQSSRRRQASVAGSVALGLLLSLLCILGFIFLAAESKKRRRRRRQQVAVKMDGGAGALSGGGDGDNNSAWKLTITQEGLAVNLSTFEKALWKLTLADLVEATNGFHDDCLVGSGGFGDVYRARLKDGAVVAVKRLIHVSGQGDREFTAEMETIGKVRHRNLIPLLGYCKVGEERLLVYQYMKHGSLEDVLHSTRNDNNKSRNKNKNEKGGGGGGGGGGEVGILRLNWAARRNIAVGAARGLAFLHNCIPHIIHRDMKSSNVLLDDDLEARVSDFGMARLMSAVDTHLSVSTLAGTPGYVPPEYCHSFRCTTKGDVYSYGVVLLELLTGRRPTDSSDFGDDNNLVGWVKQQAKSRVSEVFDGELLSEDPGLELELLEHLKVACACLDDRPARRPTMMQVMAMFKEIQAGSTAVGSAALQAVASAD</sequence>
<dbReference type="Gene3D" id="3.30.1490.310">
    <property type="match status" value="1"/>
</dbReference>
<dbReference type="EC" id="2.7.11.1" evidence="4"/>
<dbReference type="FunFam" id="3.80.10.10:FF:000111">
    <property type="entry name" value="LRR receptor-like serine/threonine-protein kinase ERECTA"/>
    <property type="match status" value="1"/>
</dbReference>
<comment type="catalytic activity">
    <reaction evidence="21">
        <text>L-seryl-[protein] + ATP = O-phospho-L-seryl-[protein] + ADP + H(+)</text>
        <dbReference type="Rhea" id="RHEA:17989"/>
        <dbReference type="Rhea" id="RHEA-COMP:9863"/>
        <dbReference type="Rhea" id="RHEA-COMP:11604"/>
        <dbReference type="ChEBI" id="CHEBI:15378"/>
        <dbReference type="ChEBI" id="CHEBI:29999"/>
        <dbReference type="ChEBI" id="CHEBI:30616"/>
        <dbReference type="ChEBI" id="CHEBI:83421"/>
        <dbReference type="ChEBI" id="CHEBI:456216"/>
        <dbReference type="EC" id="2.7.11.1"/>
    </reaction>
</comment>
<keyword evidence="7" id="KW-0433">Leucine-rich repeat</keyword>
<dbReference type="InterPro" id="IPR008271">
    <property type="entry name" value="Ser/Thr_kinase_AS"/>
</dbReference>
<dbReference type="SMART" id="SM00369">
    <property type="entry name" value="LRR_TYP"/>
    <property type="match status" value="9"/>
</dbReference>
<evidence type="ECO:0000256" key="5">
    <source>
        <dbReference type="ARBA" id="ARBA00022475"/>
    </source>
</evidence>
<dbReference type="PROSITE" id="PS00107">
    <property type="entry name" value="PROTEIN_KINASE_ATP"/>
    <property type="match status" value="1"/>
</dbReference>
<evidence type="ECO:0000256" key="22">
    <source>
        <dbReference type="PROSITE-ProRule" id="PRU10141"/>
    </source>
</evidence>
<dbReference type="PANTHER" id="PTHR48056:SF18">
    <property type="entry name" value="NON-SPECIFIC SERINE_THREONINE PROTEIN KINASE"/>
    <property type="match status" value="1"/>
</dbReference>
<keyword evidence="14" id="KW-0418">Kinase</keyword>
<keyword evidence="17 24" id="KW-0472">Membrane</keyword>
<keyword evidence="15 22" id="KW-0067">ATP-binding</keyword>
<dbReference type="InterPro" id="IPR003591">
    <property type="entry name" value="Leu-rich_rpt_typical-subtyp"/>
</dbReference>
<dbReference type="Proteomes" id="UP000663760">
    <property type="component" value="Chromosome 6"/>
</dbReference>
<evidence type="ECO:0000256" key="2">
    <source>
        <dbReference type="ARBA" id="ARBA00008684"/>
    </source>
</evidence>
<keyword evidence="11 25" id="KW-0732">Signal</keyword>
<dbReference type="PROSITE" id="PS50011">
    <property type="entry name" value="PROTEIN_KINASE_DOM"/>
    <property type="match status" value="1"/>
</dbReference>
<evidence type="ECO:0000256" key="14">
    <source>
        <dbReference type="ARBA" id="ARBA00022777"/>
    </source>
</evidence>
<evidence type="ECO:0000256" key="11">
    <source>
        <dbReference type="ARBA" id="ARBA00022729"/>
    </source>
</evidence>
<feature type="transmembrane region" description="Helical" evidence="24">
    <location>
        <begin position="754"/>
        <end position="777"/>
    </location>
</feature>
<dbReference type="InterPro" id="IPR050647">
    <property type="entry name" value="Plant_LRR-RLKs"/>
</dbReference>
<evidence type="ECO:0000256" key="7">
    <source>
        <dbReference type="ARBA" id="ARBA00022614"/>
    </source>
</evidence>
<accession>A0A7I8KHG1</accession>
<feature type="chain" id="PRO_5029657524" description="non-specific serine/threonine protein kinase" evidence="25">
    <location>
        <begin position="24"/>
        <end position="1167"/>
    </location>
</feature>
<dbReference type="Pfam" id="PF20141">
    <property type="entry name" value="Island"/>
    <property type="match status" value="1"/>
</dbReference>
<evidence type="ECO:0000256" key="13">
    <source>
        <dbReference type="ARBA" id="ARBA00022741"/>
    </source>
</evidence>
<feature type="compositionally biased region" description="Basic and acidic residues" evidence="23">
    <location>
        <begin position="932"/>
        <end position="951"/>
    </location>
</feature>
<evidence type="ECO:0000256" key="24">
    <source>
        <dbReference type="SAM" id="Phobius"/>
    </source>
</evidence>
<dbReference type="Pfam" id="PF13855">
    <property type="entry name" value="LRR_8"/>
    <property type="match status" value="2"/>
</dbReference>
<feature type="region of interest" description="Disordered" evidence="23">
    <location>
        <begin position="932"/>
        <end position="958"/>
    </location>
</feature>
<dbReference type="PROSITE" id="PS00108">
    <property type="entry name" value="PROTEIN_KINASE_ST"/>
    <property type="match status" value="1"/>
</dbReference>
<dbReference type="InterPro" id="IPR032675">
    <property type="entry name" value="LRR_dom_sf"/>
</dbReference>
<dbReference type="InterPro" id="IPR001611">
    <property type="entry name" value="Leu-rich_rpt"/>
</dbReference>
<evidence type="ECO:0000256" key="19">
    <source>
        <dbReference type="ARBA" id="ARBA00023180"/>
    </source>
</evidence>
<dbReference type="EMBL" id="LR746269">
    <property type="protein sequence ID" value="CAA7397183.1"/>
    <property type="molecule type" value="Genomic_DNA"/>
</dbReference>
<dbReference type="Gene3D" id="3.80.10.10">
    <property type="entry name" value="Ribonuclease Inhibitor"/>
    <property type="match status" value="2"/>
</dbReference>
<comment type="catalytic activity">
    <reaction evidence="20">
        <text>L-threonyl-[protein] + ATP = O-phospho-L-threonyl-[protein] + ADP + H(+)</text>
        <dbReference type="Rhea" id="RHEA:46608"/>
        <dbReference type="Rhea" id="RHEA-COMP:11060"/>
        <dbReference type="Rhea" id="RHEA-COMP:11605"/>
        <dbReference type="ChEBI" id="CHEBI:15378"/>
        <dbReference type="ChEBI" id="CHEBI:30013"/>
        <dbReference type="ChEBI" id="CHEBI:30616"/>
        <dbReference type="ChEBI" id="CHEBI:61977"/>
        <dbReference type="ChEBI" id="CHEBI:456216"/>
        <dbReference type="EC" id="2.7.11.1"/>
    </reaction>
</comment>
<evidence type="ECO:0000256" key="10">
    <source>
        <dbReference type="ARBA" id="ARBA00022692"/>
    </source>
</evidence>
<evidence type="ECO:0000256" key="25">
    <source>
        <dbReference type="SAM" id="SignalP"/>
    </source>
</evidence>
<name>A0A7I8KHG1_SPIIN</name>
<dbReference type="InterPro" id="IPR013210">
    <property type="entry name" value="LRR_N_plant-typ"/>
</dbReference>
<dbReference type="Pfam" id="PF08263">
    <property type="entry name" value="LRRNT_2"/>
    <property type="match status" value="1"/>
</dbReference>
<evidence type="ECO:0000313" key="28">
    <source>
        <dbReference type="Proteomes" id="UP000663760"/>
    </source>
</evidence>
<feature type="domain" description="Protein kinase" evidence="26">
    <location>
        <begin position="848"/>
        <end position="1148"/>
    </location>
</feature>
<evidence type="ECO:0000256" key="15">
    <source>
        <dbReference type="ARBA" id="ARBA00022840"/>
    </source>
</evidence>
<keyword evidence="19" id="KW-0325">Glycoprotein</keyword>
<keyword evidence="5" id="KW-1003">Cell membrane</keyword>
<dbReference type="AlphaFoldDB" id="A0A7I8KHG1"/>
<dbReference type="InterPro" id="IPR017441">
    <property type="entry name" value="Protein_kinase_ATP_BS"/>
</dbReference>
<reference evidence="27" key="1">
    <citation type="submission" date="2020-02" db="EMBL/GenBank/DDBJ databases">
        <authorList>
            <person name="Scholz U."/>
            <person name="Mascher M."/>
            <person name="Fiebig A."/>
        </authorList>
    </citation>
    <scope>NUCLEOTIDE SEQUENCE</scope>
</reference>
<dbReference type="InterPro" id="IPR000719">
    <property type="entry name" value="Prot_kinase_dom"/>
</dbReference>
<dbReference type="PRINTS" id="PR00019">
    <property type="entry name" value="LEURICHRPT"/>
</dbReference>
<dbReference type="FunFam" id="3.80.10.10:FF:000095">
    <property type="entry name" value="LRR receptor-like serine/threonine-protein kinase GSO1"/>
    <property type="match status" value="2"/>
</dbReference>
<dbReference type="OrthoDB" id="1371922at2759"/>
<keyword evidence="12" id="KW-0677">Repeat</keyword>
<keyword evidence="18" id="KW-0675">Receptor</keyword>
<evidence type="ECO:0000256" key="8">
    <source>
        <dbReference type="ARBA" id="ARBA00022626"/>
    </source>
</evidence>
<comment type="similarity">
    <text evidence="3">Belongs to the RLP family.</text>
</comment>
<evidence type="ECO:0000259" key="26">
    <source>
        <dbReference type="PROSITE" id="PS50011"/>
    </source>
</evidence>
<evidence type="ECO:0000256" key="20">
    <source>
        <dbReference type="ARBA" id="ARBA00047899"/>
    </source>
</evidence>
<dbReference type="GO" id="GO:0005524">
    <property type="term" value="F:ATP binding"/>
    <property type="evidence" value="ECO:0007669"/>
    <property type="project" value="UniProtKB-UniRule"/>
</dbReference>
<dbReference type="Pfam" id="PF00560">
    <property type="entry name" value="LRR_1"/>
    <property type="match status" value="9"/>
</dbReference>
<evidence type="ECO:0000256" key="6">
    <source>
        <dbReference type="ARBA" id="ARBA00022527"/>
    </source>
</evidence>
<keyword evidence="10 24" id="KW-0812">Transmembrane</keyword>
<evidence type="ECO:0000256" key="17">
    <source>
        <dbReference type="ARBA" id="ARBA00023136"/>
    </source>
</evidence>
<dbReference type="Pfam" id="PF07714">
    <property type="entry name" value="PK_Tyr_Ser-Thr"/>
    <property type="match status" value="1"/>
</dbReference>
<dbReference type="FunFam" id="1.10.510.10:FF:000388">
    <property type="entry name" value="Leucine-rich repeat receptor-like tyrosine-protein kinase PXC3"/>
    <property type="match status" value="1"/>
</dbReference>
<keyword evidence="16 24" id="KW-1133">Transmembrane helix</keyword>
<dbReference type="FunFam" id="3.30.1490.310:FF:000001">
    <property type="entry name" value="Serine/threonine-protein kinase BRI1-like 1"/>
    <property type="match status" value="1"/>
</dbReference>
<dbReference type="GO" id="GO:0005886">
    <property type="term" value="C:plasma membrane"/>
    <property type="evidence" value="ECO:0007669"/>
    <property type="project" value="UniProtKB-SubCell"/>
</dbReference>
<evidence type="ECO:0000256" key="16">
    <source>
        <dbReference type="ARBA" id="ARBA00022989"/>
    </source>
</evidence>
<feature type="binding site" evidence="22">
    <location>
        <position position="876"/>
    </location>
    <ligand>
        <name>ATP</name>
        <dbReference type="ChEBI" id="CHEBI:30616"/>
    </ligand>
</feature>
<dbReference type="FunFam" id="3.30.200.20:FF:000150">
    <property type="entry name" value="serine/threonine-protein kinase BRI1-like 2"/>
    <property type="match status" value="1"/>
</dbReference>
<dbReference type="CDD" id="cd14066">
    <property type="entry name" value="STKc_IRAK"/>
    <property type="match status" value="1"/>
</dbReference>
<evidence type="ECO:0000256" key="12">
    <source>
        <dbReference type="ARBA" id="ARBA00022737"/>
    </source>
</evidence>
<dbReference type="PANTHER" id="PTHR48056">
    <property type="entry name" value="LRR RECEPTOR-LIKE SERINE/THREONINE-PROTEIN KINASE-RELATED"/>
    <property type="match status" value="1"/>
</dbReference>
<dbReference type="Gene3D" id="1.10.510.10">
    <property type="entry name" value="Transferase(Phosphotransferase) domain 1"/>
    <property type="match status" value="1"/>
</dbReference>
<proteinExistence type="inferred from homology"/>
<evidence type="ECO:0000256" key="4">
    <source>
        <dbReference type="ARBA" id="ARBA00012513"/>
    </source>
</evidence>
<evidence type="ECO:0000256" key="18">
    <source>
        <dbReference type="ARBA" id="ARBA00023170"/>
    </source>
</evidence>
<dbReference type="Gene3D" id="3.30.200.20">
    <property type="entry name" value="Phosphorylase Kinase, domain 1"/>
    <property type="match status" value="1"/>
</dbReference>
<dbReference type="SUPFAM" id="SSF52047">
    <property type="entry name" value="RNI-like"/>
    <property type="match status" value="1"/>
</dbReference>
<dbReference type="SUPFAM" id="SSF52058">
    <property type="entry name" value="L domain-like"/>
    <property type="match status" value="2"/>
</dbReference>
<dbReference type="InterPro" id="IPR045381">
    <property type="entry name" value="BRI1_island_dom"/>
</dbReference>
<comment type="subcellular location">
    <subcellularLocation>
        <location evidence="1">Cell membrane</location>
        <topology evidence="1">Single-pass type I membrane protein</topology>
    </subcellularLocation>
</comment>
<dbReference type="GO" id="GO:0033612">
    <property type="term" value="F:receptor serine/threonine kinase binding"/>
    <property type="evidence" value="ECO:0007669"/>
    <property type="project" value="TreeGrafter"/>
</dbReference>
<evidence type="ECO:0000256" key="3">
    <source>
        <dbReference type="ARBA" id="ARBA00009592"/>
    </source>
</evidence>
<evidence type="ECO:0000256" key="9">
    <source>
        <dbReference type="ARBA" id="ARBA00022679"/>
    </source>
</evidence>
<dbReference type="GO" id="GO:0004674">
    <property type="term" value="F:protein serine/threonine kinase activity"/>
    <property type="evidence" value="ECO:0007669"/>
    <property type="project" value="UniProtKB-KW"/>
</dbReference>
<keyword evidence="9" id="KW-0808">Transferase</keyword>
<feature type="signal peptide" evidence="25">
    <location>
        <begin position="1"/>
        <end position="23"/>
    </location>
</feature>
<organism evidence="27 28">
    <name type="scientific">Spirodela intermedia</name>
    <name type="common">Intermediate duckweed</name>
    <dbReference type="NCBI Taxonomy" id="51605"/>
    <lineage>
        <taxon>Eukaryota</taxon>
        <taxon>Viridiplantae</taxon>
        <taxon>Streptophyta</taxon>
        <taxon>Embryophyta</taxon>
        <taxon>Tracheophyta</taxon>
        <taxon>Spermatophyta</taxon>
        <taxon>Magnoliopsida</taxon>
        <taxon>Liliopsida</taxon>
        <taxon>Araceae</taxon>
        <taxon>Lemnoideae</taxon>
        <taxon>Spirodela</taxon>
    </lineage>
</organism>
<protein>
    <recommendedName>
        <fullName evidence="4">non-specific serine/threonine protein kinase</fullName>
        <ecNumber evidence="4">2.7.11.1</ecNumber>
    </recommendedName>
</protein>
<evidence type="ECO:0000313" key="27">
    <source>
        <dbReference type="EMBL" id="CAA7397183.1"/>
    </source>
</evidence>
<keyword evidence="6" id="KW-0723">Serine/threonine-protein kinase</keyword>
<dbReference type="InterPro" id="IPR001245">
    <property type="entry name" value="Ser-Thr/Tyr_kinase_cat_dom"/>
</dbReference>
<evidence type="ECO:0000256" key="21">
    <source>
        <dbReference type="ARBA" id="ARBA00048679"/>
    </source>
</evidence>
<evidence type="ECO:0000256" key="23">
    <source>
        <dbReference type="SAM" id="MobiDB-lite"/>
    </source>
</evidence>
<keyword evidence="8" id="KW-1070">Brassinosteroid signaling pathway</keyword>